<dbReference type="AlphaFoldDB" id="A0A096BD73"/>
<dbReference type="InterPro" id="IPR007392">
    <property type="entry name" value="GD_AH_second"/>
</dbReference>
<accession>A0A096BD73</accession>
<evidence type="ECO:0000256" key="3">
    <source>
        <dbReference type="SAM" id="MobiDB-lite"/>
    </source>
</evidence>
<dbReference type="eggNOG" id="COG2721">
    <property type="taxonomic scope" value="Bacteria"/>
</dbReference>
<organism evidence="6 7">
    <name type="scientific">Flavonifractor plautii 1_3_50AFAA</name>
    <dbReference type="NCBI Taxonomy" id="742738"/>
    <lineage>
        <taxon>Bacteria</taxon>
        <taxon>Bacillati</taxon>
        <taxon>Bacillota</taxon>
        <taxon>Clostridia</taxon>
        <taxon>Eubacteriales</taxon>
        <taxon>Oscillospiraceae</taxon>
        <taxon>Flavonifractor</taxon>
    </lineage>
</organism>
<dbReference type="InterPro" id="IPR052172">
    <property type="entry name" value="UxaA_altronate/galactarate_dh"/>
</dbReference>
<dbReference type="Proteomes" id="UP000029585">
    <property type="component" value="Unassembled WGS sequence"/>
</dbReference>
<reference evidence="6 7" key="1">
    <citation type="submission" date="2011-08" db="EMBL/GenBank/DDBJ databases">
        <title>The Genome Sequence of Clostridium orbiscindens 1_3_50AFAA.</title>
        <authorList>
            <consortium name="The Broad Institute Genome Sequencing Platform"/>
            <person name="Earl A."/>
            <person name="Ward D."/>
            <person name="Feldgarden M."/>
            <person name="Gevers D."/>
            <person name="Daigneault M."/>
            <person name="Strauss J."/>
            <person name="Allen-Vercoe E."/>
            <person name="Young S.K."/>
            <person name="Zeng Q."/>
            <person name="Gargeya S."/>
            <person name="Fitzgerald M."/>
            <person name="Haas B."/>
            <person name="Abouelleil A."/>
            <person name="Alvarado L."/>
            <person name="Arachchi H.M."/>
            <person name="Berlin A."/>
            <person name="Brown A."/>
            <person name="Chapman S.B."/>
            <person name="Chen Z."/>
            <person name="Dunbar C."/>
            <person name="Freedman E."/>
            <person name="Gearin G."/>
            <person name="Gellesch M."/>
            <person name="Goldberg J."/>
            <person name="Griggs A."/>
            <person name="Gujja S."/>
            <person name="Heiman D."/>
            <person name="Howarth C."/>
            <person name="Larson L."/>
            <person name="Lui A."/>
            <person name="MacDonald P.J.P."/>
            <person name="Montmayeur A."/>
            <person name="Murphy C."/>
            <person name="Neiman D."/>
            <person name="Pearson M."/>
            <person name="Priest M."/>
            <person name="Roberts A."/>
            <person name="Saif S."/>
            <person name="Shea T."/>
            <person name="Shenoy N."/>
            <person name="Sisk P."/>
            <person name="Stolte C."/>
            <person name="Sykes S."/>
            <person name="Wortman J."/>
            <person name="Nusbaum C."/>
            <person name="Birren B."/>
        </authorList>
    </citation>
    <scope>NUCLEOTIDE SEQUENCE [LARGE SCALE GENOMIC DNA]</scope>
    <source>
        <strain evidence="6 7">1_3_50AFAA</strain>
    </source>
</reference>
<protein>
    <submittedName>
        <fullName evidence="6">Uncharacterized protein</fullName>
    </submittedName>
</protein>
<dbReference type="PANTHER" id="PTHR30536">
    <property type="entry name" value="ALTRONATE/GALACTARATE DEHYDRATASE"/>
    <property type="match status" value="1"/>
</dbReference>
<dbReference type="GO" id="GO:0016829">
    <property type="term" value="F:lyase activity"/>
    <property type="evidence" value="ECO:0007669"/>
    <property type="project" value="UniProtKB-KW"/>
</dbReference>
<evidence type="ECO:0000259" key="5">
    <source>
        <dbReference type="Pfam" id="PF20629"/>
    </source>
</evidence>
<dbReference type="EMBL" id="ADLO01000021">
    <property type="protein sequence ID" value="KGF56961.1"/>
    <property type="molecule type" value="Genomic_DNA"/>
</dbReference>
<gene>
    <name evidence="6" type="ORF">HMPREF9460_00536</name>
</gene>
<dbReference type="HOGENOM" id="CLU_029189_0_0_9"/>
<proteinExistence type="inferred from homology"/>
<dbReference type="GO" id="GO:0019698">
    <property type="term" value="P:D-galacturonate catabolic process"/>
    <property type="evidence" value="ECO:0007669"/>
    <property type="project" value="TreeGrafter"/>
</dbReference>
<sequence>MDGADAPQAQVGGGAPAPLRPRSFQGYRRADGRVGIRNELWIVPTVGCVNGVARSMAQRVEDYARGRVDGVHVWSHPYGCSQMGEDQEHTRAILCGLIRHPNAGGVLVLGLGCENSSIAVLQERLGRWDSQRVAFLECQAVEDELAEGERLLRELADRAAADRREPVGADELVVGLKCGGSDGLSGITANPLAGRVTDRVIAMGGSALLAEVPEMFGAEGVLFRRCADEGVTRALPALVEEFKDYFTRHGQVVYENPSPGNKAGGITTLEEKSLGCVQKGGNTPIVDVLHYGETVRRRGLTVLQTPGNDLVSATGLAAAGAHLILFTTGRGTPFGAPVPTLKLATNTALASRKAGWIDYDAGGLAQGDAWEPHIQALLQLVLDTASGAPTRAEAAGYREIAIWKDGVTL</sequence>
<dbReference type="PANTHER" id="PTHR30536:SF5">
    <property type="entry name" value="ALTRONATE DEHYDRATASE"/>
    <property type="match status" value="1"/>
</dbReference>
<dbReference type="Pfam" id="PF04295">
    <property type="entry name" value="GD_AH_second"/>
    <property type="match status" value="1"/>
</dbReference>
<evidence type="ECO:0000313" key="7">
    <source>
        <dbReference type="Proteomes" id="UP000029585"/>
    </source>
</evidence>
<dbReference type="InterPro" id="IPR048332">
    <property type="entry name" value="GD_AH_C"/>
</dbReference>
<dbReference type="PATRIC" id="fig|742738.3.peg.558"/>
<comment type="similarity">
    <text evidence="1">Belongs to the UxaA family.</text>
</comment>
<evidence type="ECO:0000259" key="4">
    <source>
        <dbReference type="Pfam" id="PF04295"/>
    </source>
</evidence>
<feature type="domain" description="D-galactarate/Altronate dehydratase second" evidence="4">
    <location>
        <begin position="26"/>
        <end position="159"/>
    </location>
</feature>
<name>A0A096BD73_FLAPL</name>
<evidence type="ECO:0000313" key="6">
    <source>
        <dbReference type="EMBL" id="KGF56961.1"/>
    </source>
</evidence>
<feature type="domain" description="D-galactarate/Altronate dehydratase C-terminal" evidence="5">
    <location>
        <begin position="170"/>
        <end position="407"/>
    </location>
</feature>
<evidence type="ECO:0000256" key="1">
    <source>
        <dbReference type="ARBA" id="ARBA00010986"/>
    </source>
</evidence>
<evidence type="ECO:0000256" key="2">
    <source>
        <dbReference type="ARBA" id="ARBA00023239"/>
    </source>
</evidence>
<keyword evidence="2" id="KW-0456">Lyase</keyword>
<feature type="region of interest" description="Disordered" evidence="3">
    <location>
        <begin position="1"/>
        <end position="24"/>
    </location>
</feature>
<keyword evidence="7" id="KW-1185">Reference proteome</keyword>
<dbReference type="Pfam" id="PF20629">
    <property type="entry name" value="GD_AH_C"/>
    <property type="match status" value="1"/>
</dbReference>
<comment type="caution">
    <text evidence="6">The sequence shown here is derived from an EMBL/GenBank/DDBJ whole genome shotgun (WGS) entry which is preliminary data.</text>
</comment>
<feature type="compositionally biased region" description="Low complexity" evidence="3">
    <location>
        <begin position="1"/>
        <end position="10"/>
    </location>
</feature>